<dbReference type="PANTHER" id="PTHR30510">
    <property type="entry name" value="UPF0229 PROTEIN YEAH"/>
    <property type="match status" value="1"/>
</dbReference>
<dbReference type="NCBIfam" id="NF003708">
    <property type="entry name" value="PRK05325.1-3"/>
    <property type="match status" value="1"/>
</dbReference>
<keyword evidence="4" id="KW-1185">Reference proteome</keyword>
<accession>A0A178Y9P8</accession>
<organism evidence="3 4">
    <name type="scientific">Sinorhizobium saheli</name>
    <dbReference type="NCBI Taxonomy" id="36856"/>
    <lineage>
        <taxon>Bacteria</taxon>
        <taxon>Pseudomonadati</taxon>
        <taxon>Pseudomonadota</taxon>
        <taxon>Alphaproteobacteria</taxon>
        <taxon>Hyphomicrobiales</taxon>
        <taxon>Rhizobiaceae</taxon>
        <taxon>Sinorhizobium/Ensifer group</taxon>
        <taxon>Sinorhizobium</taxon>
    </lineage>
</organism>
<proteinExistence type="inferred from homology"/>
<dbReference type="Pfam" id="PF04285">
    <property type="entry name" value="DUF444"/>
    <property type="match status" value="1"/>
</dbReference>
<dbReference type="Proteomes" id="UP000078507">
    <property type="component" value="Unassembled WGS sequence"/>
</dbReference>
<name>A0A178Y9P8_SINSA</name>
<dbReference type="RefSeq" id="WP_066875621.1">
    <property type="nucleotide sequence ID" value="NZ_LNQB01000074.1"/>
</dbReference>
<evidence type="ECO:0000256" key="2">
    <source>
        <dbReference type="SAM" id="MobiDB-lite"/>
    </source>
</evidence>
<feature type="region of interest" description="Disordered" evidence="2">
    <location>
        <begin position="53"/>
        <end position="108"/>
    </location>
</feature>
<dbReference type="AlphaFoldDB" id="A0A178Y9P8"/>
<gene>
    <name evidence="3" type="ORF">ATB98_16145</name>
</gene>
<dbReference type="PANTHER" id="PTHR30510:SF2">
    <property type="entry name" value="UPF0229 PROTEIN YEAH"/>
    <property type="match status" value="1"/>
</dbReference>
<dbReference type="OrthoDB" id="9788289at2"/>
<protein>
    <recommendedName>
        <fullName evidence="1">UPF0229 protein ATB98_16145</fullName>
    </recommendedName>
</protein>
<dbReference type="STRING" id="36856.ATB98_16145"/>
<comment type="caution">
    <text evidence="3">The sequence shown here is derived from an EMBL/GenBank/DDBJ whole genome shotgun (WGS) entry which is preliminary data.</text>
</comment>
<reference evidence="3 4" key="1">
    <citation type="submission" date="2015-11" db="EMBL/GenBank/DDBJ databases">
        <title>Ensifer anhuiense sp. nov., an effective nitrogen fixation bacterium with Glycine soja.</title>
        <authorList>
            <person name="Yan H."/>
            <person name="Chen W."/>
        </authorList>
    </citation>
    <scope>NUCLEOTIDE SEQUENCE [LARGE SCALE GENOMIC DNA]</scope>
    <source>
        <strain evidence="3 4">LMG 7837</strain>
    </source>
</reference>
<dbReference type="InterPro" id="IPR006698">
    <property type="entry name" value="UPF0229"/>
</dbReference>
<dbReference type="EMBL" id="LNQB01000074">
    <property type="protein sequence ID" value="OAP44199.1"/>
    <property type="molecule type" value="Genomic_DNA"/>
</dbReference>
<sequence length="438" mass="50288">MPNFIDRRLNPKDKSLGNRQRFLKRAREELKRVIKERVKTGKITDVDVEQNVSMPARGVSEPTFQPDSGTGERRHVLPGNREFAQGDRIPKKAAGGGASGASAGTGRSEDDFQFVLSREEVLDLFFEDLELPDMVKLNLKESVAFKRRRAGFTASGSPTNINVGRTMRNSYGRRIALHRPSRREVEALADEIARLEAQPEAGAKHRKQIAELRERLEKLERRRRRIPYVDPVDIRFNRFEPQPLPNASAVMFCLMDVSASMGEREKDLAKRFFVLLHLFLKRRYERIDIVFIRHTDEAGEVDENTFFYSKQSGGTVVSTALEEMLRVIQERYPAHEWNIYAAQASDGENISGDSERCASLLNDDLMRLCQYYAYVEIIDERETEIFGTTDNGTSLWRAYRTVDGEWPNFQMTRIAKPADIYPVFRKLFGKQPSIQMGK</sequence>
<evidence type="ECO:0000256" key="1">
    <source>
        <dbReference type="HAMAP-Rule" id="MF_01232"/>
    </source>
</evidence>
<dbReference type="HAMAP" id="MF_01232">
    <property type="entry name" value="UPF0229"/>
    <property type="match status" value="1"/>
</dbReference>
<comment type="similarity">
    <text evidence="1">Belongs to the UPF0229 family.</text>
</comment>
<evidence type="ECO:0000313" key="4">
    <source>
        <dbReference type="Proteomes" id="UP000078507"/>
    </source>
</evidence>
<dbReference type="NCBIfam" id="NF003707">
    <property type="entry name" value="PRK05325.1-2"/>
    <property type="match status" value="1"/>
</dbReference>
<evidence type="ECO:0000313" key="3">
    <source>
        <dbReference type="EMBL" id="OAP44199.1"/>
    </source>
</evidence>